<evidence type="ECO:0000256" key="1">
    <source>
        <dbReference type="SAM" id="SignalP"/>
    </source>
</evidence>
<dbReference type="RefSeq" id="WP_068218630.1">
    <property type="nucleotide sequence ID" value="NZ_LRPC01000002.1"/>
</dbReference>
<dbReference type="EMBL" id="LRPC01000002">
    <property type="protein sequence ID" value="KYG76934.1"/>
    <property type="molecule type" value="Genomic_DNA"/>
</dbReference>
<dbReference type="OrthoDB" id="9763616at2"/>
<gene>
    <name evidence="3" type="ORF">AWW68_18935</name>
</gene>
<dbReference type="InterPro" id="IPR018946">
    <property type="entry name" value="PhoD-like_MPP"/>
</dbReference>
<dbReference type="PANTHER" id="PTHR33987:SF1">
    <property type="entry name" value="CALCINEURIN-LIKE METALLO-PHOSPHOESTERASE SUPERFAMILY PROTEIN"/>
    <property type="match status" value="1"/>
</dbReference>
<dbReference type="Proteomes" id="UP000075606">
    <property type="component" value="Unassembled WGS sequence"/>
</dbReference>
<dbReference type="PANTHER" id="PTHR33987">
    <property type="entry name" value="CALCINEURIN-LIKE METALLO-PHOSPHOESTERASE SUPERFAMILY PROTEIN"/>
    <property type="match status" value="1"/>
</dbReference>
<dbReference type="InterPro" id="IPR029052">
    <property type="entry name" value="Metallo-depent_PP-like"/>
</dbReference>
<feature type="chain" id="PRO_5007574576" description="PhoD-like phosphatase metallophosphatase domain-containing protein" evidence="1">
    <location>
        <begin position="21"/>
        <end position="337"/>
    </location>
</feature>
<organism evidence="3 4">
    <name type="scientific">Roseivirga spongicola</name>
    <dbReference type="NCBI Taxonomy" id="333140"/>
    <lineage>
        <taxon>Bacteria</taxon>
        <taxon>Pseudomonadati</taxon>
        <taxon>Bacteroidota</taxon>
        <taxon>Cytophagia</taxon>
        <taxon>Cytophagales</taxon>
        <taxon>Roseivirgaceae</taxon>
        <taxon>Roseivirga</taxon>
    </lineage>
</organism>
<dbReference type="STRING" id="333140.AWW68_18935"/>
<name>A0A150XE32_9BACT</name>
<evidence type="ECO:0000259" key="2">
    <source>
        <dbReference type="Pfam" id="PF09423"/>
    </source>
</evidence>
<evidence type="ECO:0000313" key="3">
    <source>
        <dbReference type="EMBL" id="KYG76934.1"/>
    </source>
</evidence>
<dbReference type="Gene3D" id="3.60.21.70">
    <property type="entry name" value="PhoD-like phosphatase"/>
    <property type="match status" value="1"/>
</dbReference>
<keyword evidence="4" id="KW-1185">Reference proteome</keyword>
<reference evidence="3 4" key="1">
    <citation type="submission" date="2016-01" db="EMBL/GenBank/DDBJ databases">
        <title>Genome sequencing of Roseivirga spongicola UST030701-084.</title>
        <authorList>
            <person name="Selvaratnam C."/>
            <person name="Thevarajoo S."/>
            <person name="Goh K.M."/>
            <person name="Ee R."/>
            <person name="Chan K.-G."/>
            <person name="Chong C.S."/>
        </authorList>
    </citation>
    <scope>NUCLEOTIDE SEQUENCE [LARGE SCALE GENOMIC DNA]</scope>
    <source>
        <strain evidence="3 4">UST030701-084</strain>
    </source>
</reference>
<dbReference type="Pfam" id="PF09423">
    <property type="entry name" value="PhoD"/>
    <property type="match status" value="1"/>
</dbReference>
<protein>
    <recommendedName>
        <fullName evidence="2">PhoD-like phosphatase metallophosphatase domain-containing protein</fullName>
    </recommendedName>
</protein>
<feature type="signal peptide" evidence="1">
    <location>
        <begin position="1"/>
        <end position="20"/>
    </location>
</feature>
<accession>A0A150XE32</accession>
<dbReference type="AlphaFoldDB" id="A0A150XE32"/>
<proteinExistence type="predicted"/>
<dbReference type="SUPFAM" id="SSF56300">
    <property type="entry name" value="Metallo-dependent phosphatases"/>
    <property type="match status" value="1"/>
</dbReference>
<comment type="caution">
    <text evidence="3">The sequence shown here is derived from an EMBL/GenBank/DDBJ whole genome shotgun (WGS) entry which is preliminary data.</text>
</comment>
<feature type="domain" description="PhoD-like phosphatase metallophosphatase" evidence="2">
    <location>
        <begin position="36"/>
        <end position="261"/>
    </location>
</feature>
<keyword evidence="1" id="KW-0732">Signal</keyword>
<evidence type="ECO:0000313" key="4">
    <source>
        <dbReference type="Proteomes" id="UP000075606"/>
    </source>
</evidence>
<dbReference type="InterPro" id="IPR038607">
    <property type="entry name" value="PhoD-like_sf"/>
</dbReference>
<dbReference type="CDD" id="cd07389">
    <property type="entry name" value="MPP_PhoD"/>
    <property type="match status" value="1"/>
</dbReference>
<sequence>MKKILTITAVLCALAGAAKAQDSSSNQVLSTIAIGSCNRQEAPQIIWPNIANKNPELWVWLGDNIYGDSEDLNVLKTKYELQKNNPAYKKFTSEIPVIGIWDDHDYGVNDGGKEYPKKKESKELMFNFLDVPANHPARKREGAFQSYEYGVDGKRVKIILLDIRYFREELHRENGRYELNWDGKILGEKQWAWLEKELTDSNADMHIIGSGIQFIVQEHPYEKWGNFPKERQRMLDLVVKTQPKNVLFLSGDRHISEVASMYVPGYGKVFDFTSSGMTHSFESSTELNAFRISDLITQKSFGLMQIDWQGENTSVNCQMFSPEGSLIDEVTIKWDKR</sequence>